<keyword evidence="15" id="KW-1015">Disulfide bond</keyword>
<keyword evidence="13" id="KW-1133">Transmembrane helix</keyword>
<evidence type="ECO:0000256" key="9">
    <source>
        <dbReference type="ARBA" id="ARBA00022692"/>
    </source>
</evidence>
<evidence type="ECO:0000256" key="22">
    <source>
        <dbReference type="ARBA" id="ARBA00059245"/>
    </source>
</evidence>
<evidence type="ECO:0000256" key="3">
    <source>
        <dbReference type="ARBA" id="ARBA00004922"/>
    </source>
</evidence>
<evidence type="ECO:0000256" key="6">
    <source>
        <dbReference type="ARBA" id="ARBA00012557"/>
    </source>
</evidence>
<dbReference type="CTD" id="555344"/>
<evidence type="ECO:0000256" key="12">
    <source>
        <dbReference type="ARBA" id="ARBA00022968"/>
    </source>
</evidence>
<dbReference type="GeneTree" id="ENSGT00940000164651"/>
<comment type="subunit">
    <text evidence="5">Homodimer; disulfide-linked.</text>
</comment>
<keyword evidence="12" id="KW-0735">Signal-anchor</keyword>
<evidence type="ECO:0000256" key="10">
    <source>
        <dbReference type="ARBA" id="ARBA00022723"/>
    </source>
</evidence>
<dbReference type="OrthoDB" id="414175at2759"/>
<feature type="domain" description="Fringe-like glycosyltransferase" evidence="23">
    <location>
        <begin position="93"/>
        <end position="254"/>
    </location>
</feature>
<keyword evidence="25" id="KW-1185">Reference proteome</keyword>
<dbReference type="InterPro" id="IPR026050">
    <property type="entry name" value="C1GALT1/C1GALT1_chp1"/>
</dbReference>
<evidence type="ECO:0000256" key="8">
    <source>
        <dbReference type="ARBA" id="ARBA00022679"/>
    </source>
</evidence>
<keyword evidence="8" id="KW-0808">Transferase</keyword>
<keyword evidence="7" id="KW-0328">Glycosyltransferase</keyword>
<gene>
    <name evidence="24" type="primary">c1galt1a</name>
</gene>
<sequence>MIDRLPSIFLISSRYSTYFFSGMDYSQKIFFSCGGLSGFCLVYLFLNAFDRLALSGNRHVKSYGGPLQHHLHEGDDNRTAVHLQKTVRVLCWVMTGPKNLKSKTCHVQATWTQHCNHVLFMSSEESDFPTVRLNVTEGRDHLYMKTIAAFNYIHEHHFDDADWFLKADDDTYVVIENLRFLLSKHNTSKPIYFGRRFSPFVKQGYMSGGAGYVLSKEALRRFVEGFKSGSCTHFTDLEDVGLGTCMENMKVEAGDSRDSEQRQTFHAFPPDRYIVRKPKSSLPWYLYYDYYPPEEGPQCCSDLAVSFHYISPQMMYELEYYTYHLRPYGYKFRFDPDSAAKSKIASRKNVTGAV</sequence>
<dbReference type="GO" id="GO:0016020">
    <property type="term" value="C:membrane"/>
    <property type="evidence" value="ECO:0007669"/>
    <property type="project" value="UniProtKB-SubCell"/>
</dbReference>
<evidence type="ECO:0000256" key="11">
    <source>
        <dbReference type="ARBA" id="ARBA00022741"/>
    </source>
</evidence>
<evidence type="ECO:0000256" key="20">
    <source>
        <dbReference type="ARBA" id="ARBA00043065"/>
    </source>
</evidence>
<dbReference type="AlphaFoldDB" id="A0A8C9V5B5"/>
<evidence type="ECO:0000256" key="4">
    <source>
        <dbReference type="ARBA" id="ARBA00006462"/>
    </source>
</evidence>
<evidence type="ECO:0000256" key="19">
    <source>
        <dbReference type="ARBA" id="ARBA00042009"/>
    </source>
</evidence>
<dbReference type="GeneID" id="108935659"/>
<dbReference type="InterPro" id="IPR003378">
    <property type="entry name" value="Fringe-like_glycosylTrfase"/>
</dbReference>
<evidence type="ECO:0000259" key="23">
    <source>
        <dbReference type="Pfam" id="PF02434"/>
    </source>
</evidence>
<comment type="similarity">
    <text evidence="4">Belongs to the glycosyltransferase 31 family. Beta3-Gal-T subfamily.</text>
</comment>
<dbReference type="PANTHER" id="PTHR23033:SF13">
    <property type="entry name" value="GLYCOPROTEIN-N-ACETYLGALACTOSAMINE 3-BETA-GALACTOSYLTRANSFERASE 1"/>
    <property type="match status" value="1"/>
</dbReference>
<accession>A0A8C9V5B5</accession>
<evidence type="ECO:0000256" key="2">
    <source>
        <dbReference type="ARBA" id="ARBA00004606"/>
    </source>
</evidence>
<evidence type="ECO:0000313" key="24">
    <source>
        <dbReference type="Ensembl" id="ENSSFOP00015023398.1"/>
    </source>
</evidence>
<dbReference type="GO" id="GO:0001525">
    <property type="term" value="P:angiogenesis"/>
    <property type="evidence" value="ECO:0007669"/>
    <property type="project" value="UniProtKB-ARBA"/>
</dbReference>
<organism evidence="24 25">
    <name type="scientific">Scleropages formosus</name>
    <name type="common">Asian bonytongue</name>
    <name type="synonym">Osteoglossum formosum</name>
    <dbReference type="NCBI Taxonomy" id="113540"/>
    <lineage>
        <taxon>Eukaryota</taxon>
        <taxon>Metazoa</taxon>
        <taxon>Chordata</taxon>
        <taxon>Craniata</taxon>
        <taxon>Vertebrata</taxon>
        <taxon>Euteleostomi</taxon>
        <taxon>Actinopterygii</taxon>
        <taxon>Neopterygii</taxon>
        <taxon>Teleostei</taxon>
        <taxon>Osteoglossocephala</taxon>
        <taxon>Osteoglossomorpha</taxon>
        <taxon>Osteoglossiformes</taxon>
        <taxon>Osteoglossidae</taxon>
        <taxon>Scleropages</taxon>
    </lineage>
</organism>
<evidence type="ECO:0000256" key="18">
    <source>
        <dbReference type="ARBA" id="ARBA00041226"/>
    </source>
</evidence>
<dbReference type="GO" id="GO:0000166">
    <property type="term" value="F:nucleotide binding"/>
    <property type="evidence" value="ECO:0007669"/>
    <property type="project" value="UniProtKB-KW"/>
</dbReference>
<evidence type="ECO:0000256" key="14">
    <source>
        <dbReference type="ARBA" id="ARBA00023136"/>
    </source>
</evidence>
<dbReference type="RefSeq" id="XP_018609956.1">
    <property type="nucleotide sequence ID" value="XM_018754440.2"/>
</dbReference>
<dbReference type="GO" id="GO:0016263">
    <property type="term" value="F:glycoprotein-N-acetylgalactosamine 3-beta-galactosyltransferase activity"/>
    <property type="evidence" value="ECO:0007669"/>
    <property type="project" value="UniProtKB-EC"/>
</dbReference>
<dbReference type="KEGG" id="sfm:108935659"/>
<dbReference type="UniPathway" id="UPA00378"/>
<dbReference type="Ensembl" id="ENSSFOT00015023654.2">
    <property type="protein sequence ID" value="ENSSFOP00015023398.1"/>
    <property type="gene ID" value="ENSSFOG00015015053.2"/>
</dbReference>
<keyword evidence="11" id="KW-0547">Nucleotide-binding</keyword>
<comment type="function">
    <text evidence="22">Glycosyltransferase that generates the core 1 O-glycan Gal-beta1-3GalNAc-alpha1-Ser/Thr (T antigen), which is a precursor for many extended O-glycans in glycoproteins.</text>
</comment>
<name>A0A8C9V5B5_SCLFO</name>
<evidence type="ECO:0000313" key="25">
    <source>
        <dbReference type="Proteomes" id="UP000694397"/>
    </source>
</evidence>
<keyword evidence="9" id="KW-0812">Transmembrane</keyword>
<comment type="pathway">
    <text evidence="3">Protein modification; protein glycosylation.</text>
</comment>
<dbReference type="Gene3D" id="3.90.550.50">
    <property type="match status" value="1"/>
</dbReference>
<dbReference type="Pfam" id="PF02434">
    <property type="entry name" value="Fringe"/>
    <property type="match status" value="1"/>
</dbReference>
<comment type="cofactor">
    <cofactor evidence="1">
        <name>Mn(2+)</name>
        <dbReference type="ChEBI" id="CHEBI:29035"/>
    </cofactor>
</comment>
<evidence type="ECO:0000256" key="16">
    <source>
        <dbReference type="ARBA" id="ARBA00023211"/>
    </source>
</evidence>
<proteinExistence type="inferred from homology"/>
<evidence type="ECO:0000256" key="15">
    <source>
        <dbReference type="ARBA" id="ARBA00023157"/>
    </source>
</evidence>
<dbReference type="FunFam" id="3.90.550.50:FF:000007">
    <property type="entry name" value="Glycoprotein-N-acetylgalactosamine 3-beta-galactosyltransferase 1"/>
    <property type="match status" value="1"/>
</dbReference>
<dbReference type="EC" id="2.4.1.122" evidence="6"/>
<evidence type="ECO:0000256" key="1">
    <source>
        <dbReference type="ARBA" id="ARBA00001936"/>
    </source>
</evidence>
<evidence type="ECO:0000256" key="17">
    <source>
        <dbReference type="ARBA" id="ARBA00040898"/>
    </source>
</evidence>
<keyword evidence="16" id="KW-0464">Manganese</keyword>
<dbReference type="Proteomes" id="UP000694397">
    <property type="component" value="Chromosome 23"/>
</dbReference>
<dbReference type="PANTHER" id="PTHR23033">
    <property type="entry name" value="BETA1,3-GALACTOSYLTRANSFERASE"/>
    <property type="match status" value="1"/>
</dbReference>
<reference evidence="24" key="2">
    <citation type="submission" date="2025-08" db="UniProtKB">
        <authorList>
            <consortium name="Ensembl"/>
        </authorList>
    </citation>
    <scope>IDENTIFICATION</scope>
</reference>
<evidence type="ECO:0000256" key="5">
    <source>
        <dbReference type="ARBA" id="ARBA00011748"/>
    </source>
</evidence>
<evidence type="ECO:0000256" key="13">
    <source>
        <dbReference type="ARBA" id="ARBA00022989"/>
    </source>
</evidence>
<comment type="subcellular location">
    <subcellularLocation>
        <location evidence="2">Membrane</location>
        <topology evidence="2">Single-pass type II membrane protein</topology>
    </subcellularLocation>
</comment>
<evidence type="ECO:0000256" key="21">
    <source>
        <dbReference type="ARBA" id="ARBA00048842"/>
    </source>
</evidence>
<keyword evidence="10" id="KW-0479">Metal-binding</keyword>
<evidence type="ECO:0000256" key="7">
    <source>
        <dbReference type="ARBA" id="ARBA00022676"/>
    </source>
</evidence>
<keyword evidence="14" id="KW-0472">Membrane</keyword>
<reference evidence="24" key="3">
    <citation type="submission" date="2025-09" db="UniProtKB">
        <authorList>
            <consortium name="Ensembl"/>
        </authorList>
    </citation>
    <scope>IDENTIFICATION</scope>
</reference>
<comment type="catalytic activity">
    <reaction evidence="21">
        <text>an N-acetyl-alpha-D-galactosaminyl derivative + UDP-alpha-D-galactose = a beta-D-galactosyl-(1-&gt;3)-N-acetyl-alpha-D-galactosaminyl derivative + UDP + H(+)</text>
        <dbReference type="Rhea" id="RHEA:15621"/>
        <dbReference type="ChEBI" id="CHEBI:15378"/>
        <dbReference type="ChEBI" id="CHEBI:28257"/>
        <dbReference type="ChEBI" id="CHEBI:58223"/>
        <dbReference type="ChEBI" id="CHEBI:66914"/>
        <dbReference type="ChEBI" id="CHEBI:133470"/>
        <dbReference type="EC" id="2.4.1.122"/>
    </reaction>
</comment>
<reference evidence="24 25" key="1">
    <citation type="submission" date="2019-04" db="EMBL/GenBank/DDBJ databases">
        <authorList>
            <consortium name="Wellcome Sanger Institute Data Sharing"/>
        </authorList>
    </citation>
    <scope>NUCLEOTIDE SEQUENCE [LARGE SCALE GENOMIC DNA]</scope>
</reference>
<dbReference type="GO" id="GO:0046872">
    <property type="term" value="F:metal ion binding"/>
    <property type="evidence" value="ECO:0007669"/>
    <property type="project" value="UniProtKB-KW"/>
</dbReference>
<protein>
    <recommendedName>
        <fullName evidence="17">Glycoprotein-N-acetylgalactosamine 3-beta-galactosyltransferase 1</fullName>
        <ecNumber evidence="6">2.4.1.122</ecNumber>
    </recommendedName>
    <alternativeName>
        <fullName evidence="19">Core 1 O-glycan T-synthase</fullName>
    </alternativeName>
    <alternativeName>
        <fullName evidence="20">Core 1 UDP-galactose:N-acetylgalactosamine-alpha-R beta 1,3-galactosyltransferase 1</fullName>
    </alternativeName>
    <alternativeName>
        <fullName evidence="18">Core 1 beta1,3-galactosyltransferase 1</fullName>
    </alternativeName>
</protein>